<evidence type="ECO:0000313" key="2">
    <source>
        <dbReference type="Proteomes" id="UP001212841"/>
    </source>
</evidence>
<dbReference type="Proteomes" id="UP001212841">
    <property type="component" value="Unassembled WGS sequence"/>
</dbReference>
<reference evidence="1" key="1">
    <citation type="submission" date="2020-05" db="EMBL/GenBank/DDBJ databases">
        <title>Phylogenomic resolution of chytrid fungi.</title>
        <authorList>
            <person name="Stajich J.E."/>
            <person name="Amses K."/>
            <person name="Simmons R."/>
            <person name="Seto K."/>
            <person name="Myers J."/>
            <person name="Bonds A."/>
            <person name="Quandt C.A."/>
            <person name="Barry K."/>
            <person name="Liu P."/>
            <person name="Grigoriev I."/>
            <person name="Longcore J.E."/>
            <person name="James T.Y."/>
        </authorList>
    </citation>
    <scope>NUCLEOTIDE SEQUENCE</scope>
    <source>
        <strain evidence="1">JEL0318</strain>
    </source>
</reference>
<feature type="non-terminal residue" evidence="1">
    <location>
        <position position="1"/>
    </location>
</feature>
<comment type="caution">
    <text evidence="1">The sequence shown here is derived from an EMBL/GenBank/DDBJ whole genome shotgun (WGS) entry which is preliminary data.</text>
</comment>
<sequence>AAMTEQGKTMFTTAKFLSDEESDAETVFTLPRRATPMKGGGVNFTGVFQGSDV</sequence>
<evidence type="ECO:0000313" key="1">
    <source>
        <dbReference type="EMBL" id="KAJ3047938.1"/>
    </source>
</evidence>
<gene>
    <name evidence="1" type="ORF">HK097_011031</name>
</gene>
<protein>
    <submittedName>
        <fullName evidence="1">Uncharacterized protein</fullName>
    </submittedName>
</protein>
<dbReference type="EMBL" id="JADGJD010000875">
    <property type="protein sequence ID" value="KAJ3047938.1"/>
    <property type="molecule type" value="Genomic_DNA"/>
</dbReference>
<organism evidence="1 2">
    <name type="scientific">Rhizophlyctis rosea</name>
    <dbReference type="NCBI Taxonomy" id="64517"/>
    <lineage>
        <taxon>Eukaryota</taxon>
        <taxon>Fungi</taxon>
        <taxon>Fungi incertae sedis</taxon>
        <taxon>Chytridiomycota</taxon>
        <taxon>Chytridiomycota incertae sedis</taxon>
        <taxon>Chytridiomycetes</taxon>
        <taxon>Rhizophlyctidales</taxon>
        <taxon>Rhizophlyctidaceae</taxon>
        <taxon>Rhizophlyctis</taxon>
    </lineage>
</organism>
<proteinExistence type="predicted"/>
<dbReference type="AlphaFoldDB" id="A0AAD5S893"/>
<name>A0AAD5S893_9FUNG</name>
<accession>A0AAD5S893</accession>
<keyword evidence="2" id="KW-1185">Reference proteome</keyword>